<evidence type="ECO:0000313" key="7">
    <source>
        <dbReference type="EMBL" id="EGF88493.1"/>
    </source>
</evidence>
<feature type="domain" description="HTH cro/C1-type" evidence="6">
    <location>
        <begin position="41"/>
        <end position="84"/>
    </location>
</feature>
<evidence type="ECO:0000256" key="1">
    <source>
        <dbReference type="ARBA" id="ARBA00006581"/>
    </source>
</evidence>
<dbReference type="AlphaFoldDB" id="A0AA87DTH6"/>
<keyword evidence="3" id="KW-0378">Hydrolase</keyword>
<evidence type="ECO:0000256" key="4">
    <source>
        <dbReference type="ARBA" id="ARBA00023080"/>
    </source>
</evidence>
<dbReference type="InterPro" id="IPR036157">
    <property type="entry name" value="dUTPase-like_sf"/>
</dbReference>
<dbReference type="SUPFAM" id="SSF47413">
    <property type="entry name" value="lambda repressor-like DNA-binding domains"/>
    <property type="match status" value="1"/>
</dbReference>
<reference evidence="7 8" key="1">
    <citation type="submission" date="2011-03" db="EMBL/GenBank/DDBJ databases">
        <title>The Genome Sequence of Gemella haemolysans M341.</title>
        <authorList>
            <consortium name="The Broad Institute Genome Sequencing Platform"/>
            <consortium name="The Broad Institute Genome Sequencing Center for Infectious Disease"/>
            <person name="Earl A."/>
            <person name="Ward D."/>
            <person name="Feldgarden M."/>
            <person name="Gevers D."/>
            <person name="Sibley C.D."/>
            <person name="Field T.R."/>
            <person name="Grinwis M."/>
            <person name="Eshaghurshan C.S."/>
            <person name="Surette M.G."/>
            <person name="Young S.K."/>
            <person name="Zeng Q."/>
            <person name="Gargeya S."/>
            <person name="Fitzgerald M."/>
            <person name="Haas B."/>
            <person name="Abouelleil A."/>
            <person name="Alvarado L."/>
            <person name="Arachchi H.M."/>
            <person name="Berlin A."/>
            <person name="Brown A."/>
            <person name="Chapman S.B."/>
            <person name="Chen Z."/>
            <person name="Dunbar C."/>
            <person name="Freedman E."/>
            <person name="Gearin G."/>
            <person name="Gellesch M."/>
            <person name="Goldberg J."/>
            <person name="Griggs A."/>
            <person name="Gujja S."/>
            <person name="Heilman E.R."/>
            <person name="Heiman D."/>
            <person name="Howarth C."/>
            <person name="Larson L."/>
            <person name="Lui A."/>
            <person name="MacDonald P.J.P."/>
            <person name="Mehta T."/>
            <person name="Montmayeur A."/>
            <person name="Murphy C."/>
            <person name="Neiman D."/>
            <person name="Pearson M."/>
            <person name="Priest M."/>
            <person name="Roberts A."/>
            <person name="Saif S."/>
            <person name="Shea T."/>
            <person name="Shenoy N."/>
            <person name="Sisk P."/>
            <person name="Stolte C."/>
            <person name="Sykes S."/>
            <person name="White J."/>
            <person name="Yandava C."/>
            <person name="Wortman J."/>
            <person name="Nusbaum C."/>
            <person name="Birren B."/>
        </authorList>
    </citation>
    <scope>NUCLEOTIDE SEQUENCE [LARGE SCALE GENOMIC DNA]</scope>
    <source>
        <strain evidence="7 8">M341</strain>
    </source>
</reference>
<dbReference type="InterPro" id="IPR001387">
    <property type="entry name" value="Cro/C1-type_HTH"/>
</dbReference>
<dbReference type="EC" id="3.6.1.23" evidence="2"/>
<dbReference type="PANTHER" id="PTHR11241">
    <property type="entry name" value="DEOXYURIDINE 5'-TRIPHOSPHATE NUCLEOTIDOHYDROLASE"/>
    <property type="match status" value="1"/>
</dbReference>
<dbReference type="CDD" id="cd00093">
    <property type="entry name" value="HTH_XRE"/>
    <property type="match status" value="1"/>
</dbReference>
<dbReference type="InterPro" id="IPR010982">
    <property type="entry name" value="Lambda_DNA-bd_dom_sf"/>
</dbReference>
<dbReference type="Proteomes" id="UP000004773">
    <property type="component" value="Unassembled WGS sequence"/>
</dbReference>
<sequence length="237" mass="26573">MLSQMVMRMIWKVSKKKQNIAIEDFKKMVFTRMVHLKMSNEELVKLSGVTNSKVYALKYGNNKSIKLDEIIKIAKALDIDLNRLKGDQKMRGFELIEGMNGELPIKATIHSAGVDFIASADITIPAFRFKGRATLVPTGVKAFMQHDEYLQIFARSSIPVNLGLIMSNGVGIVDADYYNNPKNEGHIMIEFTNLTNKHIMIEKGTRIAQGIFNKVLPVTHGVRLKNDTRNGGFGSTN</sequence>
<gene>
    <name evidence="7" type="ORF">HMPREF0428_01011</name>
</gene>
<dbReference type="GO" id="GO:0000287">
    <property type="term" value="F:magnesium ion binding"/>
    <property type="evidence" value="ECO:0007669"/>
    <property type="project" value="InterPro"/>
</dbReference>
<dbReference type="PROSITE" id="PS50943">
    <property type="entry name" value="HTH_CROC1"/>
    <property type="match status" value="1"/>
</dbReference>
<dbReference type="InterPro" id="IPR008181">
    <property type="entry name" value="dUTPase"/>
</dbReference>
<name>A0AA87DTH6_9BACL</name>
<dbReference type="GO" id="GO:0046081">
    <property type="term" value="P:dUTP catabolic process"/>
    <property type="evidence" value="ECO:0007669"/>
    <property type="project" value="InterPro"/>
</dbReference>
<protein>
    <recommendedName>
        <fullName evidence="2">dUTP diphosphatase</fullName>
        <ecNumber evidence="2">3.6.1.23</ecNumber>
    </recommendedName>
</protein>
<dbReference type="SUPFAM" id="SSF51283">
    <property type="entry name" value="dUTPase-like"/>
    <property type="match status" value="1"/>
</dbReference>
<comment type="catalytic activity">
    <reaction evidence="5">
        <text>dUTP + H2O = dUMP + diphosphate + H(+)</text>
        <dbReference type="Rhea" id="RHEA:10248"/>
        <dbReference type="ChEBI" id="CHEBI:15377"/>
        <dbReference type="ChEBI" id="CHEBI:15378"/>
        <dbReference type="ChEBI" id="CHEBI:33019"/>
        <dbReference type="ChEBI" id="CHEBI:61555"/>
        <dbReference type="ChEBI" id="CHEBI:246422"/>
        <dbReference type="EC" id="3.6.1.23"/>
    </reaction>
</comment>
<comment type="similarity">
    <text evidence="1">Belongs to the dUTPase family.</text>
</comment>
<dbReference type="Pfam" id="PF13443">
    <property type="entry name" value="HTH_26"/>
    <property type="match status" value="1"/>
</dbReference>
<keyword evidence="4" id="KW-0546">Nucleotide metabolism</keyword>
<accession>A0AA87DTH6</accession>
<evidence type="ECO:0000256" key="5">
    <source>
        <dbReference type="ARBA" id="ARBA00047686"/>
    </source>
</evidence>
<dbReference type="Gene3D" id="1.10.260.40">
    <property type="entry name" value="lambda repressor-like DNA-binding domains"/>
    <property type="match status" value="1"/>
</dbReference>
<proteinExistence type="inferred from homology"/>
<comment type="caution">
    <text evidence="7">The sequence shown here is derived from an EMBL/GenBank/DDBJ whole genome shotgun (WGS) entry which is preliminary data.</text>
</comment>
<dbReference type="PANTHER" id="PTHR11241:SF0">
    <property type="entry name" value="DEOXYURIDINE 5'-TRIPHOSPHATE NUCLEOTIDOHYDROLASE"/>
    <property type="match status" value="1"/>
</dbReference>
<dbReference type="GO" id="GO:0006226">
    <property type="term" value="P:dUMP biosynthetic process"/>
    <property type="evidence" value="ECO:0007669"/>
    <property type="project" value="InterPro"/>
</dbReference>
<dbReference type="CDD" id="cd07557">
    <property type="entry name" value="trimeric_dUTPase"/>
    <property type="match status" value="1"/>
</dbReference>
<organism evidence="7 8">
    <name type="scientific">Gemella haemolysans M341</name>
    <dbReference type="NCBI Taxonomy" id="562981"/>
    <lineage>
        <taxon>Bacteria</taxon>
        <taxon>Bacillati</taxon>
        <taxon>Bacillota</taxon>
        <taxon>Bacilli</taxon>
        <taxon>Bacillales</taxon>
        <taxon>Gemellaceae</taxon>
        <taxon>Gemella</taxon>
    </lineage>
</organism>
<dbReference type="GO" id="GO:0003677">
    <property type="term" value="F:DNA binding"/>
    <property type="evidence" value="ECO:0007669"/>
    <property type="project" value="InterPro"/>
</dbReference>
<dbReference type="Pfam" id="PF00692">
    <property type="entry name" value="dUTPase"/>
    <property type="match status" value="1"/>
</dbReference>
<dbReference type="InterPro" id="IPR029054">
    <property type="entry name" value="dUTPase-like"/>
</dbReference>
<dbReference type="Gene3D" id="2.70.40.10">
    <property type="match status" value="1"/>
</dbReference>
<evidence type="ECO:0000256" key="3">
    <source>
        <dbReference type="ARBA" id="ARBA00022801"/>
    </source>
</evidence>
<evidence type="ECO:0000259" key="6">
    <source>
        <dbReference type="PROSITE" id="PS50943"/>
    </source>
</evidence>
<evidence type="ECO:0000313" key="8">
    <source>
        <dbReference type="Proteomes" id="UP000004773"/>
    </source>
</evidence>
<dbReference type="GO" id="GO:0004170">
    <property type="term" value="F:dUTP diphosphatase activity"/>
    <property type="evidence" value="ECO:0007669"/>
    <property type="project" value="UniProtKB-EC"/>
</dbReference>
<dbReference type="EMBL" id="ACRO01000015">
    <property type="protein sequence ID" value="EGF88493.1"/>
    <property type="molecule type" value="Genomic_DNA"/>
</dbReference>
<evidence type="ECO:0000256" key="2">
    <source>
        <dbReference type="ARBA" id="ARBA00012379"/>
    </source>
</evidence>
<dbReference type="InterPro" id="IPR033704">
    <property type="entry name" value="dUTPase_trimeric"/>
</dbReference>